<evidence type="ECO:0000256" key="4">
    <source>
        <dbReference type="ARBA" id="ARBA00022833"/>
    </source>
</evidence>
<keyword evidence="2" id="KW-0479">Metal-binding</keyword>
<dbReference type="GO" id="GO:0008237">
    <property type="term" value="F:metallopeptidase activity"/>
    <property type="evidence" value="ECO:0007669"/>
    <property type="project" value="UniProtKB-KW"/>
</dbReference>
<keyword evidence="3" id="KW-0378">Hydrolase</keyword>
<dbReference type="EMBL" id="QSCO01000038">
    <property type="protein sequence ID" value="RGY03443.1"/>
    <property type="molecule type" value="Genomic_DNA"/>
</dbReference>
<dbReference type="Pfam" id="PF20582">
    <property type="entry name" value="UPF0758_N"/>
    <property type="match status" value="1"/>
</dbReference>
<proteinExistence type="inferred from homology"/>
<dbReference type="InterPro" id="IPR001405">
    <property type="entry name" value="UPF0758"/>
</dbReference>
<dbReference type="PROSITE" id="PS50249">
    <property type="entry name" value="MPN"/>
    <property type="match status" value="1"/>
</dbReference>
<evidence type="ECO:0000256" key="1">
    <source>
        <dbReference type="ARBA" id="ARBA00022670"/>
    </source>
</evidence>
<dbReference type="Pfam" id="PF04002">
    <property type="entry name" value="RadC"/>
    <property type="match status" value="1"/>
</dbReference>
<dbReference type="Proteomes" id="UP000284434">
    <property type="component" value="Unassembled WGS sequence"/>
</dbReference>
<protein>
    <submittedName>
        <fullName evidence="10">DNA repair protein RadC</fullName>
    </submittedName>
</protein>
<comment type="caution">
    <text evidence="10">The sequence shown here is derived from an EMBL/GenBank/DDBJ whole genome shotgun (WGS) entry which is preliminary data.</text>
</comment>
<keyword evidence="1" id="KW-0645">Protease</keyword>
<dbReference type="AlphaFoldDB" id="A0A3D1UIU1"/>
<dbReference type="EMBL" id="JAQMRD010000030">
    <property type="protein sequence ID" value="MDB9224724.1"/>
    <property type="molecule type" value="Genomic_DNA"/>
</dbReference>
<evidence type="ECO:0000256" key="5">
    <source>
        <dbReference type="ARBA" id="ARBA00023049"/>
    </source>
</evidence>
<dbReference type="GeneID" id="61275508"/>
<evidence type="ECO:0000256" key="3">
    <source>
        <dbReference type="ARBA" id="ARBA00022801"/>
    </source>
</evidence>
<evidence type="ECO:0000313" key="9">
    <source>
        <dbReference type="EMBL" id="MDB9224724.1"/>
    </source>
</evidence>
<keyword evidence="5" id="KW-0482">Metalloprotease</keyword>
<sequence>MGDQYLPMNSWAADELPREKLLTKGVAALSVSELFAILLRSGVGGETALELARRILADNNNDLNQLARRSVRELINKYKGVGMAKATAIVAAIEIGRRRRPETKRMKSVIRFSREAYRYIRSFIEDLDHEEFWVIYLTHSNQVKGCECLSSGGMDGTVIDVRLLFRGALDMKATYIVIAHNHPGGSLVPSTYDELITRKIYEGGQLLDIKLYDHIIVGENAYYSFADEGKLNFSRKKQ</sequence>
<evidence type="ECO:0000259" key="7">
    <source>
        <dbReference type="PROSITE" id="PS50249"/>
    </source>
</evidence>
<dbReference type="InterPro" id="IPR025657">
    <property type="entry name" value="RadC_JAB"/>
</dbReference>
<dbReference type="InterPro" id="IPR046778">
    <property type="entry name" value="UPF0758_N"/>
</dbReference>
<dbReference type="PANTHER" id="PTHR30471">
    <property type="entry name" value="DNA REPAIR PROTEIN RADC"/>
    <property type="match status" value="1"/>
</dbReference>
<gene>
    <name evidence="8" type="primary">radC</name>
    <name evidence="10" type="ORF">DWW24_16955</name>
    <name evidence="11" type="ORF">DXA53_18695</name>
    <name evidence="8" type="ORF">L0P03_19865</name>
    <name evidence="9" type="ORF">PN645_17220</name>
</gene>
<accession>A0A3D1UIU1</accession>
<evidence type="ECO:0000313" key="8">
    <source>
        <dbReference type="EMBL" id="MCG4962077.1"/>
    </source>
</evidence>
<evidence type="ECO:0000256" key="6">
    <source>
        <dbReference type="RuleBase" id="RU003797"/>
    </source>
</evidence>
<dbReference type="InterPro" id="IPR037518">
    <property type="entry name" value="MPN"/>
</dbReference>
<dbReference type="Proteomes" id="UP001212263">
    <property type="component" value="Unassembled WGS sequence"/>
</dbReference>
<feature type="domain" description="MPN" evidence="7">
    <location>
        <begin position="109"/>
        <end position="231"/>
    </location>
</feature>
<reference evidence="12 13" key="1">
    <citation type="submission" date="2018-08" db="EMBL/GenBank/DDBJ databases">
        <title>A genome reference for cultivated species of the human gut microbiota.</title>
        <authorList>
            <person name="Zou Y."/>
            <person name="Xue W."/>
            <person name="Luo G."/>
        </authorList>
    </citation>
    <scope>NUCLEOTIDE SEQUENCE [LARGE SCALE GENOMIC DNA]</scope>
    <source>
        <strain evidence="10 12">AF14-6AC</strain>
        <strain evidence="11 13">OF03-11</strain>
    </source>
</reference>
<evidence type="ECO:0000313" key="10">
    <source>
        <dbReference type="EMBL" id="RGV20041.1"/>
    </source>
</evidence>
<dbReference type="EMBL" id="JAKNDN010000056">
    <property type="protein sequence ID" value="MCG4962077.1"/>
    <property type="molecule type" value="Genomic_DNA"/>
</dbReference>
<name>A0A3D1UIU1_9BACT</name>
<dbReference type="Proteomes" id="UP000283426">
    <property type="component" value="Unassembled WGS sequence"/>
</dbReference>
<dbReference type="EMBL" id="QRYW01000043">
    <property type="protein sequence ID" value="RGV20041.1"/>
    <property type="molecule type" value="Genomic_DNA"/>
</dbReference>
<organism evidence="10 12">
    <name type="scientific">Odoribacter splanchnicus</name>
    <dbReference type="NCBI Taxonomy" id="28118"/>
    <lineage>
        <taxon>Bacteria</taxon>
        <taxon>Pseudomonadati</taxon>
        <taxon>Bacteroidota</taxon>
        <taxon>Bacteroidia</taxon>
        <taxon>Bacteroidales</taxon>
        <taxon>Odoribacteraceae</taxon>
        <taxon>Odoribacter</taxon>
    </lineage>
</organism>
<comment type="similarity">
    <text evidence="6">Belongs to the UPF0758 family.</text>
</comment>
<evidence type="ECO:0000313" key="13">
    <source>
        <dbReference type="Proteomes" id="UP000284434"/>
    </source>
</evidence>
<dbReference type="Proteomes" id="UP001199750">
    <property type="component" value="Unassembled WGS sequence"/>
</dbReference>
<reference evidence="8" key="2">
    <citation type="submission" date="2022-01" db="EMBL/GenBank/DDBJ databases">
        <title>Collection of gut derived symbiotic bacterial strains cultured from healthy donors.</title>
        <authorList>
            <person name="Lin H."/>
            <person name="Kohout C."/>
            <person name="Waligurski E."/>
            <person name="Pamer E.G."/>
        </authorList>
    </citation>
    <scope>NUCLEOTIDE SEQUENCE</scope>
    <source>
        <strain evidence="8">DFI.1.149</strain>
    </source>
</reference>
<dbReference type="Gene3D" id="3.40.140.10">
    <property type="entry name" value="Cytidine Deaminase, domain 2"/>
    <property type="match status" value="1"/>
</dbReference>
<evidence type="ECO:0000313" key="11">
    <source>
        <dbReference type="EMBL" id="RGY03443.1"/>
    </source>
</evidence>
<dbReference type="OMA" id="PNFDRPR"/>
<dbReference type="NCBIfam" id="NF000642">
    <property type="entry name" value="PRK00024.1"/>
    <property type="match status" value="1"/>
</dbReference>
<evidence type="ECO:0000313" key="12">
    <source>
        <dbReference type="Proteomes" id="UP000283426"/>
    </source>
</evidence>
<dbReference type="CDD" id="cd08071">
    <property type="entry name" value="MPN_DUF2466"/>
    <property type="match status" value="1"/>
</dbReference>
<reference evidence="9" key="3">
    <citation type="submission" date="2023-01" db="EMBL/GenBank/DDBJ databases">
        <title>Human gut microbiome strain richness.</title>
        <authorList>
            <person name="Chen-Liaw A."/>
        </authorList>
    </citation>
    <scope>NUCLEOTIDE SEQUENCE</scope>
    <source>
        <strain evidence="9">RTP21484st1_B7_RTP21484_190118</strain>
    </source>
</reference>
<dbReference type="GO" id="GO:0006508">
    <property type="term" value="P:proteolysis"/>
    <property type="evidence" value="ECO:0007669"/>
    <property type="project" value="UniProtKB-KW"/>
</dbReference>
<dbReference type="GO" id="GO:0046872">
    <property type="term" value="F:metal ion binding"/>
    <property type="evidence" value="ECO:0007669"/>
    <property type="project" value="UniProtKB-KW"/>
</dbReference>
<dbReference type="RefSeq" id="WP_013612463.1">
    <property type="nucleotide sequence ID" value="NZ_BAABYK010000001.1"/>
</dbReference>
<dbReference type="PANTHER" id="PTHR30471:SF3">
    <property type="entry name" value="UPF0758 PROTEIN YEES-RELATED"/>
    <property type="match status" value="1"/>
</dbReference>
<keyword evidence="4" id="KW-0862">Zinc</keyword>
<dbReference type="NCBIfam" id="TIGR00608">
    <property type="entry name" value="radc"/>
    <property type="match status" value="1"/>
</dbReference>
<evidence type="ECO:0000256" key="2">
    <source>
        <dbReference type="ARBA" id="ARBA00022723"/>
    </source>
</evidence>